<protein>
    <recommendedName>
        <fullName evidence="8">EF-hand domain-containing protein</fullName>
    </recommendedName>
</protein>
<feature type="transmembrane region" description="Helical" evidence="7">
    <location>
        <begin position="154"/>
        <end position="174"/>
    </location>
</feature>
<dbReference type="GO" id="GO:0001518">
    <property type="term" value="C:voltage-gated sodium channel complex"/>
    <property type="evidence" value="ECO:0007669"/>
    <property type="project" value="TreeGrafter"/>
</dbReference>
<organism evidence="9 10">
    <name type="scientific">Polarella glacialis</name>
    <name type="common">Dinoflagellate</name>
    <dbReference type="NCBI Taxonomy" id="89957"/>
    <lineage>
        <taxon>Eukaryota</taxon>
        <taxon>Sar</taxon>
        <taxon>Alveolata</taxon>
        <taxon>Dinophyceae</taxon>
        <taxon>Suessiales</taxon>
        <taxon>Suessiaceae</taxon>
        <taxon>Polarella</taxon>
    </lineage>
</organism>
<feature type="transmembrane region" description="Helical" evidence="7">
    <location>
        <begin position="338"/>
        <end position="361"/>
    </location>
</feature>
<dbReference type="Pfam" id="PF00520">
    <property type="entry name" value="Ion_trans"/>
    <property type="match status" value="1"/>
</dbReference>
<dbReference type="Gene3D" id="1.10.238.10">
    <property type="entry name" value="EF-hand"/>
    <property type="match status" value="1"/>
</dbReference>
<dbReference type="PANTHER" id="PTHR10037">
    <property type="entry name" value="VOLTAGE-GATED CATION CHANNEL CALCIUM AND SODIUM"/>
    <property type="match status" value="1"/>
</dbReference>
<keyword evidence="3" id="KW-0106">Calcium</keyword>
<reference evidence="9" key="1">
    <citation type="submission" date="2021-02" db="EMBL/GenBank/DDBJ databases">
        <authorList>
            <person name="Dougan E. K."/>
            <person name="Rhodes N."/>
            <person name="Thang M."/>
            <person name="Chan C."/>
        </authorList>
    </citation>
    <scope>NUCLEOTIDE SEQUENCE</scope>
</reference>
<evidence type="ECO:0000256" key="4">
    <source>
        <dbReference type="ARBA" id="ARBA00022989"/>
    </source>
</evidence>
<keyword evidence="2 7" id="KW-0812">Transmembrane</keyword>
<name>A0A813JWQ1_POLGL</name>
<evidence type="ECO:0000256" key="7">
    <source>
        <dbReference type="SAM" id="Phobius"/>
    </source>
</evidence>
<feature type="compositionally biased region" description="Low complexity" evidence="6">
    <location>
        <begin position="486"/>
        <end position="501"/>
    </location>
</feature>
<dbReference type="Pfam" id="PF13499">
    <property type="entry name" value="EF-hand_7"/>
    <property type="match status" value="1"/>
</dbReference>
<feature type="transmembrane region" description="Helical" evidence="7">
    <location>
        <begin position="254"/>
        <end position="279"/>
    </location>
</feature>
<feature type="region of interest" description="Disordered" evidence="6">
    <location>
        <begin position="1"/>
        <end position="55"/>
    </location>
</feature>
<gene>
    <name evidence="9" type="ORF">PGLA2088_LOCUS24089</name>
</gene>
<feature type="region of interest" description="Disordered" evidence="6">
    <location>
        <begin position="480"/>
        <end position="503"/>
    </location>
</feature>
<dbReference type="SMART" id="SM00054">
    <property type="entry name" value="EFh"/>
    <property type="match status" value="2"/>
</dbReference>
<feature type="transmembrane region" description="Helical" evidence="7">
    <location>
        <begin position="109"/>
        <end position="134"/>
    </location>
</feature>
<dbReference type="Gene3D" id="1.10.287.70">
    <property type="match status" value="1"/>
</dbReference>
<evidence type="ECO:0000313" key="10">
    <source>
        <dbReference type="Proteomes" id="UP000626109"/>
    </source>
</evidence>
<evidence type="ECO:0000256" key="5">
    <source>
        <dbReference type="ARBA" id="ARBA00023136"/>
    </source>
</evidence>
<keyword evidence="4 7" id="KW-1133">Transmembrane helix</keyword>
<evidence type="ECO:0000313" key="9">
    <source>
        <dbReference type="EMBL" id="CAE8684735.1"/>
    </source>
</evidence>
<evidence type="ECO:0000256" key="1">
    <source>
        <dbReference type="ARBA" id="ARBA00004141"/>
    </source>
</evidence>
<dbReference type="InterPro" id="IPR005821">
    <property type="entry name" value="Ion_trans_dom"/>
</dbReference>
<dbReference type="PROSITE" id="PS00018">
    <property type="entry name" value="EF_HAND_1"/>
    <property type="match status" value="1"/>
</dbReference>
<dbReference type="CDD" id="cd00051">
    <property type="entry name" value="EFh"/>
    <property type="match status" value="1"/>
</dbReference>
<accession>A0A813JWQ1</accession>
<feature type="compositionally biased region" description="Polar residues" evidence="6">
    <location>
        <begin position="23"/>
        <end position="32"/>
    </location>
</feature>
<evidence type="ECO:0000259" key="8">
    <source>
        <dbReference type="PROSITE" id="PS50222"/>
    </source>
</evidence>
<dbReference type="EMBL" id="CAJNNW010026354">
    <property type="protein sequence ID" value="CAE8684735.1"/>
    <property type="molecule type" value="Genomic_DNA"/>
</dbReference>
<sequence>MQMPSSWRQSRESQEVPDAITRIDSQTSSQSKKPGGDSPALLGRTSPAHSQKSGGKLLAPVNTLKLMTPSPSDAAQTAMPPLSSNHVRSRKSMDTVTSFQRRLPWLNQFVRSTTFDVIVGIAITFNCLAVGIEVEVLCGNMQGWKTPLAVAEQLFTTLFVLEIILRTLVFGWRYYVPGHGGSWSNFSDLCVVLITGVLAVWLLPLVEGSGNNALQTLTILRSLRLVRLMRFAARVEYFKEVWVLLRGITESLRVLFWTVVVIFFITYIFAIYGVVLIGLDLKQEYELTSSDGERHELEELIKITTGVMPFMLTLLQVLTLDSWASIARPIMDHIPWSILYFLIYIGIGVFVLLNLVTAIIVENALKSSQNDENEIVAEKERERLQALQHFKCLFEMIDVDGNGVLTRSEFEEAFEDPEISTKLRMLNLQPSQCQEIFNLLDSGDGVLSLEEFFEGIQRMEGAAQSKDIFKLLKMTERLTVRGKSEASPPRSAQASPSRSAQLAGDCHGDIFGRKAADEILRKLDQVMLAVDACNKKVAILSHDVERQRVAIEF</sequence>
<dbReference type="SUPFAM" id="SSF47473">
    <property type="entry name" value="EF-hand"/>
    <property type="match status" value="1"/>
</dbReference>
<dbReference type="Proteomes" id="UP000626109">
    <property type="component" value="Unassembled WGS sequence"/>
</dbReference>
<dbReference type="InterPro" id="IPR002048">
    <property type="entry name" value="EF_hand_dom"/>
</dbReference>
<dbReference type="SUPFAM" id="SSF81324">
    <property type="entry name" value="Voltage-gated potassium channels"/>
    <property type="match status" value="1"/>
</dbReference>
<feature type="transmembrane region" description="Helical" evidence="7">
    <location>
        <begin position="186"/>
        <end position="206"/>
    </location>
</feature>
<feature type="region of interest" description="Disordered" evidence="6">
    <location>
        <begin position="69"/>
        <end position="90"/>
    </location>
</feature>
<feature type="domain" description="EF-hand" evidence="8">
    <location>
        <begin position="385"/>
        <end position="420"/>
    </location>
</feature>
<dbReference type="InterPro" id="IPR011992">
    <property type="entry name" value="EF-hand-dom_pair"/>
</dbReference>
<dbReference type="GO" id="GO:0005248">
    <property type="term" value="F:voltage-gated sodium channel activity"/>
    <property type="evidence" value="ECO:0007669"/>
    <property type="project" value="TreeGrafter"/>
</dbReference>
<keyword evidence="5 7" id="KW-0472">Membrane</keyword>
<comment type="subcellular location">
    <subcellularLocation>
        <location evidence="1">Membrane</location>
        <topology evidence="1">Multi-pass membrane protein</topology>
    </subcellularLocation>
</comment>
<dbReference type="Gene3D" id="1.20.120.350">
    <property type="entry name" value="Voltage-gated potassium channels. Chain C"/>
    <property type="match status" value="1"/>
</dbReference>
<dbReference type="PANTHER" id="PTHR10037:SF62">
    <property type="entry name" value="SODIUM CHANNEL PROTEIN 60E"/>
    <property type="match status" value="1"/>
</dbReference>
<dbReference type="PROSITE" id="PS50222">
    <property type="entry name" value="EF_HAND_2"/>
    <property type="match status" value="1"/>
</dbReference>
<dbReference type="InterPro" id="IPR018247">
    <property type="entry name" value="EF_Hand_1_Ca_BS"/>
</dbReference>
<comment type="caution">
    <text evidence="9">The sequence shown here is derived from an EMBL/GenBank/DDBJ whole genome shotgun (WGS) entry which is preliminary data.</text>
</comment>
<dbReference type="InterPro" id="IPR043203">
    <property type="entry name" value="VGCC_Ca_Na"/>
</dbReference>
<evidence type="ECO:0000256" key="6">
    <source>
        <dbReference type="SAM" id="MobiDB-lite"/>
    </source>
</evidence>
<dbReference type="AlphaFoldDB" id="A0A813JWQ1"/>
<proteinExistence type="predicted"/>
<dbReference type="GO" id="GO:0005509">
    <property type="term" value="F:calcium ion binding"/>
    <property type="evidence" value="ECO:0007669"/>
    <property type="project" value="InterPro"/>
</dbReference>
<evidence type="ECO:0000256" key="2">
    <source>
        <dbReference type="ARBA" id="ARBA00022692"/>
    </source>
</evidence>
<evidence type="ECO:0000256" key="3">
    <source>
        <dbReference type="ARBA" id="ARBA00022837"/>
    </source>
</evidence>
<dbReference type="InterPro" id="IPR027359">
    <property type="entry name" value="Volt_channel_dom_sf"/>
</dbReference>